<comment type="caution">
    <text evidence="2">The sequence shown here is derived from an EMBL/GenBank/DDBJ whole genome shotgun (WGS) entry which is preliminary data.</text>
</comment>
<dbReference type="RefSeq" id="WP_236114361.1">
    <property type="nucleotide sequence ID" value="NZ_JAKGTI010000002.1"/>
</dbReference>
<organism evidence="2 3">
    <name type="scientific">Maritalea mediterranea</name>
    <dbReference type="NCBI Taxonomy" id="2909667"/>
    <lineage>
        <taxon>Bacteria</taxon>
        <taxon>Pseudomonadati</taxon>
        <taxon>Pseudomonadota</taxon>
        <taxon>Alphaproteobacteria</taxon>
        <taxon>Hyphomicrobiales</taxon>
        <taxon>Devosiaceae</taxon>
        <taxon>Maritalea</taxon>
    </lineage>
</organism>
<feature type="chain" id="PRO_5047331721" evidence="1">
    <location>
        <begin position="33"/>
        <end position="63"/>
    </location>
</feature>
<proteinExistence type="predicted"/>
<evidence type="ECO:0000313" key="3">
    <source>
        <dbReference type="Proteomes" id="UP001201217"/>
    </source>
</evidence>
<gene>
    <name evidence="2" type="ORF">L1I42_09875</name>
</gene>
<keyword evidence="3" id="KW-1185">Reference proteome</keyword>
<accession>A0ABS9E7H3</accession>
<dbReference type="EMBL" id="JAKGTI010000002">
    <property type="protein sequence ID" value="MCF4098792.1"/>
    <property type="molecule type" value="Genomic_DNA"/>
</dbReference>
<feature type="signal peptide" evidence="1">
    <location>
        <begin position="1"/>
        <end position="32"/>
    </location>
</feature>
<evidence type="ECO:0000256" key="1">
    <source>
        <dbReference type="SAM" id="SignalP"/>
    </source>
</evidence>
<name>A0ABS9E7H3_9HYPH</name>
<dbReference type="Proteomes" id="UP001201217">
    <property type="component" value="Unassembled WGS sequence"/>
</dbReference>
<keyword evidence="1" id="KW-0732">Signal</keyword>
<reference evidence="2 3" key="1">
    <citation type="submission" date="2022-01" db="EMBL/GenBank/DDBJ databases">
        <title>Maritalea mediterranea sp. nov., isolated from marine plastic residues from the Malva-rosa beach (Valencia, Spain).</title>
        <authorList>
            <person name="Vidal-Verdu A."/>
            <person name="Molina-Menor E."/>
            <person name="Pascual J."/>
            <person name="Pereto J."/>
            <person name="Porcar M."/>
        </authorList>
    </citation>
    <scope>NUCLEOTIDE SEQUENCE [LARGE SCALE GENOMIC DNA]</scope>
    <source>
        <strain evidence="2 3">P4.10X</strain>
    </source>
</reference>
<evidence type="ECO:0000313" key="2">
    <source>
        <dbReference type="EMBL" id="MCF4098792.1"/>
    </source>
</evidence>
<sequence length="63" mass="6851">MKQTTSLTQFAKFSAVGLALGAILVSANPGWADESQVYDFSGFTKIEISESIDGFVTQDDRYP</sequence>
<protein>
    <submittedName>
        <fullName evidence="2">Uncharacterized protein</fullName>
    </submittedName>
</protein>